<protein>
    <recommendedName>
        <fullName evidence="4">AsmA-like C-terminal domain-containing protein</fullName>
    </recommendedName>
</protein>
<accession>A0AA41YXL9</accession>
<keyword evidence="3" id="KW-1185">Reference proteome</keyword>
<comment type="caution">
    <text evidence="2">The sequence shown here is derived from an EMBL/GenBank/DDBJ whole genome shotgun (WGS) entry which is preliminary data.</text>
</comment>
<dbReference type="PANTHER" id="PTHR30441">
    <property type="entry name" value="DUF748 DOMAIN-CONTAINING PROTEIN"/>
    <property type="match status" value="1"/>
</dbReference>
<evidence type="ECO:0000313" key="3">
    <source>
        <dbReference type="Proteomes" id="UP001165667"/>
    </source>
</evidence>
<proteinExistence type="predicted"/>
<reference evidence="2" key="1">
    <citation type="submission" date="2022-05" db="EMBL/GenBank/DDBJ databases">
        <authorList>
            <person name="Pankratov T."/>
        </authorList>
    </citation>
    <scope>NUCLEOTIDE SEQUENCE</scope>
    <source>
        <strain evidence="2">BP6-180914</strain>
    </source>
</reference>
<dbReference type="AlphaFoldDB" id="A0AA41YXL9"/>
<evidence type="ECO:0000313" key="2">
    <source>
        <dbReference type="EMBL" id="MCW6509131.1"/>
    </source>
</evidence>
<sequence length="562" mass="59032">MAASAPHALQRLFGSRVTIGGPIEARLFPRPHIVMTDISLNDDGHGVRLDVPQLEATQSLTSLVTGRLGFSQLRLSEPTASIDEDRLSSLPASSAIALLGHAFPGRIVLSSGVVALRSSNPAASGLLIGLNAVVEGLDRNGVAALSGHGTWRGQRVEMSAHLAPFFDFLLGRETSGSVRLHLPLLSASVDGQLHAGIRGGFDGKVSASTASLATLLRSNDLPAGIGRVVGEASFSGSGVANQDSLTFSDTHLVLDKTDFEGSLAWQPNQGHGAWTGTFATDRLDLTHAFDTLPDARSRDGRWSDKHWALDASLWDDVDLRVSANRATFGPIDVEDAAFSALCRDGRVEISLSEARSLDGLIRGRAVASLGASAVDLKVDLSMSQLDLEPLSGPKAPRGLTGSASGHFQGDAHGGSPKALIESLTGHGQISVRQGSLPPLQTIADLSATQERTAVLSPLGSLQQFDLGTADLDVDKGLLKIENGRLLGPAFERVFRGEISFLDHSMSLATADATPEALAAGRDVVTTSFAGQWGQSPRVLRLDQVSAPPRLLTRSPGAVEFLP</sequence>
<evidence type="ECO:0000256" key="1">
    <source>
        <dbReference type="SAM" id="MobiDB-lite"/>
    </source>
</evidence>
<dbReference type="EMBL" id="JAMOIM010000008">
    <property type="protein sequence ID" value="MCW6509131.1"/>
    <property type="molecule type" value="Genomic_DNA"/>
</dbReference>
<dbReference type="InterPro" id="IPR052894">
    <property type="entry name" value="AsmA-related"/>
</dbReference>
<feature type="region of interest" description="Disordered" evidence="1">
    <location>
        <begin position="397"/>
        <end position="419"/>
    </location>
</feature>
<gene>
    <name evidence="2" type="ORF">M8523_13965</name>
</gene>
<dbReference type="GO" id="GO:0005886">
    <property type="term" value="C:plasma membrane"/>
    <property type="evidence" value="ECO:0007669"/>
    <property type="project" value="TreeGrafter"/>
</dbReference>
<name>A0AA41YXL9_9HYPH</name>
<dbReference type="PANTHER" id="PTHR30441:SF8">
    <property type="entry name" value="DUF748 DOMAIN-CONTAINING PROTEIN"/>
    <property type="match status" value="1"/>
</dbReference>
<dbReference type="Proteomes" id="UP001165667">
    <property type="component" value="Unassembled WGS sequence"/>
</dbReference>
<evidence type="ECO:0008006" key="4">
    <source>
        <dbReference type="Google" id="ProtNLM"/>
    </source>
</evidence>
<organism evidence="2 3">
    <name type="scientific">Lichenifustis flavocetrariae</name>
    <dbReference type="NCBI Taxonomy" id="2949735"/>
    <lineage>
        <taxon>Bacteria</taxon>
        <taxon>Pseudomonadati</taxon>
        <taxon>Pseudomonadota</taxon>
        <taxon>Alphaproteobacteria</taxon>
        <taxon>Hyphomicrobiales</taxon>
        <taxon>Lichenihabitantaceae</taxon>
        <taxon>Lichenifustis</taxon>
    </lineage>
</organism>
<dbReference type="GO" id="GO:0090313">
    <property type="term" value="P:regulation of protein targeting to membrane"/>
    <property type="evidence" value="ECO:0007669"/>
    <property type="project" value="TreeGrafter"/>
</dbReference>